<dbReference type="RefSeq" id="WP_012562996.1">
    <property type="nucleotide sequence ID" value="NC_011386.1"/>
</dbReference>
<dbReference type="EMBL" id="CP002826">
    <property type="protein sequence ID" value="AEI06876.1"/>
    <property type="molecule type" value="Genomic_DNA"/>
</dbReference>
<feature type="transmembrane region" description="Helical" evidence="1">
    <location>
        <begin position="43"/>
        <end position="65"/>
    </location>
</feature>
<keyword evidence="3" id="KW-1185">Reference proteome</keyword>
<organism evidence="2 3">
    <name type="scientific">Afipia carboxidovorans (strain ATCC 49405 / DSM 1227 / KCTC 32145 / OM5)</name>
    <name type="common">Oligotropha carboxidovorans</name>
    <dbReference type="NCBI Taxonomy" id="504832"/>
    <lineage>
        <taxon>Bacteria</taxon>
        <taxon>Pseudomonadati</taxon>
        <taxon>Pseudomonadota</taxon>
        <taxon>Alphaproteobacteria</taxon>
        <taxon>Hyphomicrobiales</taxon>
        <taxon>Nitrobacteraceae</taxon>
        <taxon>Afipia</taxon>
    </lineage>
</organism>
<gene>
    <name evidence="2" type="ordered locus">OCA5_c21730</name>
</gene>
<dbReference type="KEGG" id="oca:OCAR_5844"/>
<dbReference type="OrthoDB" id="8265023at2"/>
<evidence type="ECO:0008006" key="4">
    <source>
        <dbReference type="Google" id="ProtNLM"/>
    </source>
</evidence>
<dbReference type="eggNOG" id="ENOG5030WH8">
    <property type="taxonomic scope" value="Bacteria"/>
</dbReference>
<dbReference type="Proteomes" id="UP000007730">
    <property type="component" value="Chromosome"/>
</dbReference>
<reference evidence="2 3" key="1">
    <citation type="journal article" date="2011" name="J. Bacteriol.">
        <title>Complete genome sequences of the chemolithoautotrophic Oligotropha carboxidovorans strains OM4 and OM5.</title>
        <authorList>
            <person name="Volland S."/>
            <person name="Rachinger M."/>
            <person name="Strittmatter A."/>
            <person name="Daniel R."/>
            <person name="Gottschalk G."/>
            <person name="Meyer O."/>
        </authorList>
    </citation>
    <scope>NUCLEOTIDE SEQUENCE [LARGE SCALE GENOMIC DNA]</scope>
    <source>
        <strain evidence="3">ATCC 49405 / DSM 1227 / KCTC 32145 / OM5</strain>
    </source>
</reference>
<dbReference type="AlphaFoldDB" id="B6JGG3"/>
<protein>
    <recommendedName>
        <fullName evidence="4">Transmembrane protein</fullName>
    </recommendedName>
</protein>
<feature type="transmembrane region" description="Helical" evidence="1">
    <location>
        <begin position="97"/>
        <end position="119"/>
    </location>
</feature>
<evidence type="ECO:0000313" key="3">
    <source>
        <dbReference type="Proteomes" id="UP000007730"/>
    </source>
</evidence>
<keyword evidence="1" id="KW-1133">Transmembrane helix</keyword>
<keyword evidence="1" id="KW-0812">Transmembrane</keyword>
<dbReference type="KEGG" id="ocg:OCA5_c21730"/>
<accession>B6JGG3</accession>
<proteinExistence type="predicted"/>
<evidence type="ECO:0000313" key="2">
    <source>
        <dbReference type="EMBL" id="AEI06876.1"/>
    </source>
</evidence>
<keyword evidence="1" id="KW-0472">Membrane</keyword>
<evidence type="ECO:0000256" key="1">
    <source>
        <dbReference type="SAM" id="Phobius"/>
    </source>
</evidence>
<name>B6JGG3_AFIC5</name>
<feature type="transmembrane region" description="Helical" evidence="1">
    <location>
        <begin position="72"/>
        <end position="91"/>
    </location>
</feature>
<sequence>MRGDEIVVPENVRRFEICLYASLLVDTLSFPFRTIPEDVPESVIAMSALMSASLILLLCHLVWLAARQRRNWARWLLVMALGLSVLTLIGILNQEGWSLVTVIDAASAALTMVGLRLSFTGDARGWFV</sequence>
<dbReference type="STRING" id="504832.OCA5_c21730"/>
<dbReference type="HOGENOM" id="CLU_1977329_0_0_5"/>
<dbReference type="PATRIC" id="fig|504832.7.peg.2295"/>